<evidence type="ECO:0000256" key="8">
    <source>
        <dbReference type="ARBA" id="ARBA00022824"/>
    </source>
</evidence>
<feature type="domain" description="Ribophorin II second" evidence="15">
    <location>
        <begin position="273"/>
        <end position="360"/>
    </location>
</feature>
<evidence type="ECO:0000256" key="6">
    <source>
        <dbReference type="ARBA" id="ARBA00022692"/>
    </source>
</evidence>
<evidence type="ECO:0000256" key="10">
    <source>
        <dbReference type="ARBA" id="ARBA00023136"/>
    </source>
</evidence>
<dbReference type="InterPro" id="IPR055374">
    <property type="entry name" value="Ribophorin_II_3rd"/>
</dbReference>
<dbReference type="Pfam" id="PF23860">
    <property type="entry name" value="Ribophorin_II_3rd"/>
    <property type="match status" value="1"/>
</dbReference>
<evidence type="ECO:0000256" key="9">
    <source>
        <dbReference type="ARBA" id="ARBA00022989"/>
    </source>
</evidence>
<evidence type="ECO:0000313" key="18">
    <source>
        <dbReference type="Proteomes" id="UP001159042"/>
    </source>
</evidence>
<evidence type="ECO:0000256" key="5">
    <source>
        <dbReference type="ARBA" id="ARBA00017612"/>
    </source>
</evidence>
<dbReference type="Proteomes" id="UP001159042">
    <property type="component" value="Unassembled WGS sequence"/>
</dbReference>
<evidence type="ECO:0000256" key="2">
    <source>
        <dbReference type="ARBA" id="ARBA00004477"/>
    </source>
</evidence>
<dbReference type="PANTHER" id="PTHR12640">
    <property type="entry name" value="RIBOPHORIN II"/>
    <property type="match status" value="1"/>
</dbReference>
<evidence type="ECO:0000259" key="16">
    <source>
        <dbReference type="Pfam" id="PF25147"/>
    </source>
</evidence>
<evidence type="ECO:0000256" key="7">
    <source>
        <dbReference type="ARBA" id="ARBA00022729"/>
    </source>
</evidence>
<keyword evidence="6 12" id="KW-0812">Transmembrane</keyword>
<dbReference type="EMBL" id="JANEYG010000013">
    <property type="protein sequence ID" value="KAJ8920572.1"/>
    <property type="molecule type" value="Genomic_DNA"/>
</dbReference>
<keyword evidence="7 12" id="KW-0732">Signal</keyword>
<feature type="signal peptide" evidence="12">
    <location>
        <begin position="1"/>
        <end position="23"/>
    </location>
</feature>
<dbReference type="InterPro" id="IPR055375">
    <property type="entry name" value="Ribophorin_II_2nd"/>
</dbReference>
<comment type="pathway">
    <text evidence="3 12">Protein modification; protein glycosylation.</text>
</comment>
<dbReference type="GO" id="GO:0006487">
    <property type="term" value="P:protein N-linked glycosylation"/>
    <property type="evidence" value="ECO:0007669"/>
    <property type="project" value="UniProtKB-UniRule"/>
</dbReference>
<evidence type="ECO:0000259" key="13">
    <source>
        <dbReference type="Pfam" id="PF05817"/>
    </source>
</evidence>
<dbReference type="InterPro" id="IPR055373">
    <property type="entry name" value="Ribophorin_II_N"/>
</dbReference>
<keyword evidence="18" id="KW-1185">Reference proteome</keyword>
<feature type="transmembrane region" description="Helical" evidence="12">
    <location>
        <begin position="579"/>
        <end position="601"/>
    </location>
</feature>
<reference evidence="17 18" key="1">
    <citation type="journal article" date="2023" name="Insect Mol. Biol.">
        <title>Genome sequencing provides insights into the evolution of gene families encoding plant cell wall-degrading enzymes in longhorned beetles.</title>
        <authorList>
            <person name="Shin N.R."/>
            <person name="Okamura Y."/>
            <person name="Kirsch R."/>
            <person name="Pauchet Y."/>
        </authorList>
    </citation>
    <scope>NUCLEOTIDE SEQUENCE [LARGE SCALE GENOMIC DNA]</scope>
    <source>
        <strain evidence="17">EAD_L_NR</strain>
    </source>
</reference>
<comment type="similarity">
    <text evidence="4 12">Belongs to the SWP1 family.</text>
</comment>
<feature type="transmembrane region" description="Helical" evidence="12">
    <location>
        <begin position="555"/>
        <end position="573"/>
    </location>
</feature>
<feature type="chain" id="PRO_5043108385" description="Dolichyl-diphosphooligosaccharide--protein glycosyltransferase subunit 2" evidence="12">
    <location>
        <begin position="24"/>
        <end position="616"/>
    </location>
</feature>
<dbReference type="Pfam" id="PF05817">
    <property type="entry name" value="Ribophorin_II"/>
    <property type="match status" value="1"/>
</dbReference>
<evidence type="ECO:0000256" key="1">
    <source>
        <dbReference type="ARBA" id="ARBA00002791"/>
    </source>
</evidence>
<organism evidence="17 18">
    <name type="scientific">Exocentrus adspersus</name>
    <dbReference type="NCBI Taxonomy" id="1586481"/>
    <lineage>
        <taxon>Eukaryota</taxon>
        <taxon>Metazoa</taxon>
        <taxon>Ecdysozoa</taxon>
        <taxon>Arthropoda</taxon>
        <taxon>Hexapoda</taxon>
        <taxon>Insecta</taxon>
        <taxon>Pterygota</taxon>
        <taxon>Neoptera</taxon>
        <taxon>Endopterygota</taxon>
        <taxon>Coleoptera</taxon>
        <taxon>Polyphaga</taxon>
        <taxon>Cucujiformia</taxon>
        <taxon>Chrysomeloidea</taxon>
        <taxon>Cerambycidae</taxon>
        <taxon>Lamiinae</taxon>
        <taxon>Acanthocinini</taxon>
        <taxon>Exocentrus</taxon>
    </lineage>
</organism>
<comment type="function">
    <text evidence="1 12">Subunit of the oligosaccharyl transferase (OST) complex that catalyzes the initial transfer of a defined glycan (Glc(3)Man(9)GlcNAc(2) in eukaryotes) from the lipid carrier dolichol-pyrophosphate to an asparagine residue within an Asn-X-Ser/Thr consensus motif in nascent polypeptide chains, the first step in protein N-glycosylation. N-glycosylation occurs cotranslationally and the complex associates with the Sec61 complex at the channel-forming translocon complex that mediates protein translocation across the endoplasmic reticulum (ER). All subunits are required for a maximal enzyme activity.</text>
</comment>
<dbReference type="AlphaFoldDB" id="A0AAV8W349"/>
<evidence type="ECO:0000313" key="17">
    <source>
        <dbReference type="EMBL" id="KAJ8920572.1"/>
    </source>
</evidence>
<comment type="subunit">
    <text evidence="11">Component of the oligosaccharyltransferase (OST) complex. OST exists in two different complex forms which contain common core subunits RPN1, RPN2, OST48, OST4, DAD1 and TMEM258, either STT3A or STT3B as catalytic subunits, and form-specific accessory subunits. STT3A complex assembly occurs through the formation of 3 subcomplexes. Subcomplex 1 contains RPN1 and TMEM258, subcomplex 2 contains the STT3A-specific subunits STT3A, DC2/OSTC, and KCP2 as well as the core subunit OST4, and subcomplex 3 contains RPN2, DAD1, and OST48. The STT3A complex can form stable complexes with the Sec61 complex or with both the Sec61 and TRAP complexes. Interacts with DDI2. Interacts with TMEM35A/NACHO.</text>
</comment>
<dbReference type="GO" id="GO:0008250">
    <property type="term" value="C:oligosaccharyltransferase complex"/>
    <property type="evidence" value="ECO:0007669"/>
    <property type="project" value="UniProtKB-UniRule"/>
</dbReference>
<feature type="domain" description="Ribophorin II C-terminal" evidence="16">
    <location>
        <begin position="512"/>
        <end position="607"/>
    </location>
</feature>
<feature type="domain" description="Ribophorin II N-terminal" evidence="13">
    <location>
        <begin position="29"/>
        <end position="265"/>
    </location>
</feature>
<dbReference type="Pfam" id="PF23861">
    <property type="entry name" value="Ribophorin_II_2nd"/>
    <property type="match status" value="1"/>
</dbReference>
<keyword evidence="9 12" id="KW-1133">Transmembrane helix</keyword>
<proteinExistence type="inferred from homology"/>
<evidence type="ECO:0000256" key="3">
    <source>
        <dbReference type="ARBA" id="ARBA00004922"/>
    </source>
</evidence>
<evidence type="ECO:0000259" key="14">
    <source>
        <dbReference type="Pfam" id="PF23860"/>
    </source>
</evidence>
<dbReference type="InterPro" id="IPR056790">
    <property type="entry name" value="Ribophorin_II_C"/>
</dbReference>
<feature type="domain" description="Ribophorin II third" evidence="14">
    <location>
        <begin position="375"/>
        <end position="487"/>
    </location>
</feature>
<comment type="caution">
    <text evidence="17">The sequence shown here is derived from an EMBL/GenBank/DDBJ whole genome shotgun (WGS) entry which is preliminary data.</text>
</comment>
<feature type="transmembrane region" description="Helical" evidence="12">
    <location>
        <begin position="523"/>
        <end position="543"/>
    </location>
</feature>
<evidence type="ECO:0000256" key="11">
    <source>
        <dbReference type="ARBA" id="ARBA00046750"/>
    </source>
</evidence>
<protein>
    <recommendedName>
        <fullName evidence="5 12">Dolichyl-diphosphooligosaccharide--protein glycosyltransferase subunit 2</fullName>
    </recommendedName>
    <alternativeName>
        <fullName evidence="12">Ribophorin-2</fullName>
    </alternativeName>
</protein>
<name>A0AAV8W349_9CUCU</name>
<evidence type="ECO:0000256" key="4">
    <source>
        <dbReference type="ARBA" id="ARBA00009038"/>
    </source>
</evidence>
<dbReference type="PANTHER" id="PTHR12640:SF0">
    <property type="entry name" value="DOLICHYL-DIPHOSPHOOLIGOSACCHARIDE--PROTEIN GLYCOSYLTRANSFERASE SUBUNIT 2"/>
    <property type="match status" value="1"/>
</dbReference>
<keyword evidence="8 12" id="KW-0256">Endoplasmic reticulum</keyword>
<dbReference type="InterPro" id="IPR008814">
    <property type="entry name" value="Swp1"/>
</dbReference>
<evidence type="ECO:0000256" key="12">
    <source>
        <dbReference type="RuleBase" id="RU366029"/>
    </source>
</evidence>
<evidence type="ECO:0000259" key="15">
    <source>
        <dbReference type="Pfam" id="PF23861"/>
    </source>
</evidence>
<dbReference type="Pfam" id="PF25147">
    <property type="entry name" value="Ribophorin_II_C"/>
    <property type="match status" value="1"/>
</dbReference>
<sequence>MNKYIKIVLAFLSFGALCATTEASIGGYISASDKKKFLSTLVKSFTIELDDISKSYYAAKGYKILNEVVPKAYITEQCAHIKQHYKATANVEVLFNALNTWSLLGCDGKLHTDDTIASINSLLQNEKSTTADIRYATEILTQLKLQIPNPAKVAQLIQAKLKEDDSLASIGQALHAASLLGNAGKFAHDRIEDVIVQADEIDGKLLQWEGGLTVTSLLITGLLRLPGATPFTQVQADKFANYLLTRKTVQTPKGILSLLEAAVALAGSSVSPVSISIIGSSQVPQDKPELRIQVSDVFGQPLKPVPSPVIAQSATRISDDVVVLAKQPLISGKTSTEFVLTLDKLDPGYYRVAINAGSHSATITARILGLLTINSLEIGLTDADGSSAPKLSKLSYPTKLDSALKADSSQHLLVKFSISRPVHQAFLRLSSGKKEIVFLAVPDSNKGYKVEVNVASQLAYTGNFDMELILGDSIITNPIRWTLGVIDVNLGPSDSPAPRSLRGPKPEIKHLFRPAEKRPPEPVSLFFSGLTAAPLLVLLILWAKLGINFGNFTGVAIPFHLGFGSILGLFTLFWLKLDMFKTCALLIPLGMITFLAGHRLLSSIAARQKKTEKADK</sequence>
<comment type="subcellular location">
    <subcellularLocation>
        <location evidence="2 12">Endoplasmic reticulum membrane</location>
        <topology evidence="2 12">Multi-pass membrane protein</topology>
    </subcellularLocation>
</comment>
<gene>
    <name evidence="17" type="ORF">NQ315_004711</name>
</gene>
<keyword evidence="10 12" id="KW-0472">Membrane</keyword>
<accession>A0AAV8W349</accession>